<comment type="similarity">
    <text evidence="2">Belongs to the Ca(2+):cation antiporter (CaCA) (TC 2.A.19) family. SLC24A subfamily.</text>
</comment>
<feature type="compositionally biased region" description="Basic and acidic residues" evidence="24">
    <location>
        <begin position="927"/>
        <end position="939"/>
    </location>
</feature>
<evidence type="ECO:0000256" key="19">
    <source>
        <dbReference type="ARBA" id="ARBA00040585"/>
    </source>
</evidence>
<reference evidence="27" key="2">
    <citation type="submission" date="2025-08" db="UniProtKB">
        <authorList>
            <consortium name="Ensembl"/>
        </authorList>
    </citation>
    <scope>IDENTIFICATION</scope>
</reference>
<dbReference type="Ensembl" id="ENSMLUT00000015108.2">
    <property type="protein sequence ID" value="ENSMLUP00000013761.2"/>
    <property type="gene ID" value="ENSMLUG00000015104.2"/>
</dbReference>
<sequence>MGKLIRMGTQERRLLLPKRLQWSRFLFLLGMLIIGSTYQHLRSPLGLPSLWAAVSSQYPVKLASRDLPNNEMMTVSSDPPRASSEMEGETLEPQGTVGKEEATAGITMENTLNTPRRIANISPTVPKNNYSPTAAGTDRTKENTPTRPSGVLNYYIPTSSISTIKNYIPATPRGEMKHYPPTRARGKVKKYTQSPHGRTVNSAPTTFMTMTRSHGITPRMTVKDIETVATYKILETSPSKGVVEETTPTTKRITDKTPTFLINYIETNILTSPRSAVDKNTLTNPRRVDNNSSTNPPRLVGKNNLTTFQGIVLEHTAATSDGQVTISTRVRNPSSRTSAPTTGLSLATFWGLAKKPPTAPSTSATLSIRANPTTQVRHCVEPAPAMPTTPSPSLTTAPLPEAPSPSPSALPPSWPDHPKAEYPPDVFSVEERRQGWVVLHIFGMMYVFVALAIVCDEYFVPALGVITDKLQISEDVAGATFMAAGGSAPELFTSLIGVFISHSNVGIGTIVGSAVFNILFVIGTCALFSREILHLTWWPLFRDVSFYILDLMMLILFFLDSLIVWWESLLLLLAYASYVFTMKWNKKLELWVKEQLSRRPVAKVMALGDFSKPGDGAVAMDELQENKKLKLPSVLTRGAAQPLCTLRERSTGYVDTLHLLIPSGSSQSSKNRDEESLNQEAKAKPQAKAESKPEEEEPTKLPAVKVTPAPAPDVKGDQEEDPGGQVGTSLFPGRGQLRDGETSQLKMPGEGAGKRPGDLPRHLLQGGSTSDWLLVTEERKFVQTRSWGRDPACVQSAVAGKAEDVAGAESTGAMTGKEVEAPGEGENGGETQLEGEGETEAEGKGDTAGEGEIQTEGDAGEVKGDAEEQGFNAGNQGETRSDEKGTDGEGGGDGGDGEHEENKSEVQAEIKENDEGEGELPAEEEDGKMKGDGETKEQDFIAENQGEAKGVETGTNGEGGGDGGDSEDEDEEEDEDEDEEEEEEEEENEEPLSLEWPETRQKQAIYLFLLPIVFPLWLTVPDVRRLESRKFFVITFLGSIMWIAMFSYLMVWWAHQVGETIGISEEIMGLTILAAGTSIPDLITSVIVARKGLGDMAVSSSVGSNIFDITVGLPVSLVAFSLLSMDYSLFPVSSNGLFCAIVLLFLMLLFVISSIASCKWRMNKILGFTMFLLYFIFLIISVMLEDRIISCPVSI</sequence>
<dbReference type="NCBIfam" id="TIGR00367">
    <property type="entry name" value="calcium/sodium antiporter"/>
    <property type="match status" value="1"/>
</dbReference>
<dbReference type="GO" id="GO:0008273">
    <property type="term" value="F:calcium, potassium:sodium antiporter activity"/>
    <property type="evidence" value="ECO:0007669"/>
    <property type="project" value="Ensembl"/>
</dbReference>
<evidence type="ECO:0000256" key="14">
    <source>
        <dbReference type="ARBA" id="ARBA00023065"/>
    </source>
</evidence>
<keyword evidence="13 25" id="KW-1133">Transmembrane helix</keyword>
<feature type="compositionally biased region" description="Basic and acidic residues" evidence="24">
    <location>
        <begin position="670"/>
        <end position="692"/>
    </location>
</feature>
<accession>G1PRJ2</accession>
<keyword evidence="16" id="KW-0325">Glycoprotein</keyword>
<dbReference type="GO" id="GO:0060291">
    <property type="term" value="P:long-term synaptic potentiation"/>
    <property type="evidence" value="ECO:0007669"/>
    <property type="project" value="TreeGrafter"/>
</dbReference>
<feature type="transmembrane region" description="Helical" evidence="25">
    <location>
        <begin position="1135"/>
        <end position="1158"/>
    </location>
</feature>
<evidence type="ECO:0000256" key="10">
    <source>
        <dbReference type="ARBA" id="ARBA00022737"/>
    </source>
</evidence>
<evidence type="ECO:0000256" key="5">
    <source>
        <dbReference type="ARBA" id="ARBA00022475"/>
    </source>
</evidence>
<evidence type="ECO:0000256" key="2">
    <source>
        <dbReference type="ARBA" id="ARBA00005364"/>
    </source>
</evidence>
<keyword evidence="7" id="KW-0109">Calcium transport</keyword>
<evidence type="ECO:0000256" key="23">
    <source>
        <dbReference type="ARBA" id="ARBA00045976"/>
    </source>
</evidence>
<feature type="transmembrane region" description="Helical" evidence="25">
    <location>
        <begin position="21"/>
        <end position="41"/>
    </location>
</feature>
<evidence type="ECO:0000256" key="22">
    <source>
        <dbReference type="ARBA" id="ARBA00042684"/>
    </source>
</evidence>
<dbReference type="PANTHER" id="PTHR10846">
    <property type="entry name" value="SODIUM/POTASSIUM/CALCIUM EXCHANGER"/>
    <property type="match status" value="1"/>
</dbReference>
<dbReference type="STRING" id="59463.ENSMLUP00000013761"/>
<evidence type="ECO:0000313" key="27">
    <source>
        <dbReference type="Ensembl" id="ENSMLUP00000013761.2"/>
    </source>
</evidence>
<feature type="transmembrane region" description="Helical" evidence="25">
    <location>
        <begin position="506"/>
        <end position="528"/>
    </location>
</feature>
<dbReference type="eggNOG" id="KOG1307">
    <property type="taxonomic scope" value="Eukaryota"/>
</dbReference>
<dbReference type="InterPro" id="IPR004837">
    <property type="entry name" value="NaCa_Exmemb"/>
</dbReference>
<feature type="transmembrane region" description="Helical" evidence="25">
    <location>
        <begin position="1165"/>
        <end position="1184"/>
    </location>
</feature>
<feature type="transmembrane region" description="Helical" evidence="25">
    <location>
        <begin position="1031"/>
        <end position="1055"/>
    </location>
</feature>
<dbReference type="FunFam" id="1.20.1420.30:FF:000002">
    <property type="entry name" value="Sodium/potassium/calcium exchanger 2 isoform 1"/>
    <property type="match status" value="1"/>
</dbReference>
<dbReference type="AlphaFoldDB" id="G1PRJ2"/>
<evidence type="ECO:0000256" key="25">
    <source>
        <dbReference type="SAM" id="Phobius"/>
    </source>
</evidence>
<organism evidence="27 28">
    <name type="scientific">Myotis lucifugus</name>
    <name type="common">Little brown bat</name>
    <dbReference type="NCBI Taxonomy" id="59463"/>
    <lineage>
        <taxon>Eukaryota</taxon>
        <taxon>Metazoa</taxon>
        <taxon>Chordata</taxon>
        <taxon>Craniata</taxon>
        <taxon>Vertebrata</taxon>
        <taxon>Euteleostomi</taxon>
        <taxon>Mammalia</taxon>
        <taxon>Eutheria</taxon>
        <taxon>Laurasiatheria</taxon>
        <taxon>Chiroptera</taxon>
        <taxon>Yangochiroptera</taxon>
        <taxon>Vespertilionidae</taxon>
        <taxon>Myotis</taxon>
    </lineage>
</organism>
<proteinExistence type="inferred from homology"/>
<evidence type="ECO:0000256" key="16">
    <source>
        <dbReference type="ARBA" id="ARBA00023180"/>
    </source>
</evidence>
<dbReference type="PANTHER" id="PTHR10846:SF36">
    <property type="entry name" value="SODIUM_POTASSIUM_CALCIUM EXCHANGER 1"/>
    <property type="match status" value="1"/>
</dbReference>
<evidence type="ECO:0000256" key="7">
    <source>
        <dbReference type="ARBA" id="ARBA00022568"/>
    </source>
</evidence>
<dbReference type="EMBL" id="AAPE02026357">
    <property type="status" value="NOT_ANNOTATED_CDS"/>
    <property type="molecule type" value="Genomic_DNA"/>
</dbReference>
<dbReference type="InterPro" id="IPR044880">
    <property type="entry name" value="NCX_ion-bd_dom_sf"/>
</dbReference>
<evidence type="ECO:0000256" key="21">
    <source>
        <dbReference type="ARBA" id="ARBA00042297"/>
    </source>
</evidence>
<evidence type="ECO:0000256" key="20">
    <source>
        <dbReference type="ARBA" id="ARBA00042035"/>
    </source>
</evidence>
<keyword evidence="4" id="KW-0050">Antiport</keyword>
<evidence type="ECO:0000256" key="24">
    <source>
        <dbReference type="SAM" id="MobiDB-lite"/>
    </source>
</evidence>
<keyword evidence="3" id="KW-0813">Transport</keyword>
<evidence type="ECO:0000256" key="6">
    <source>
        <dbReference type="ARBA" id="ARBA00022553"/>
    </source>
</evidence>
<dbReference type="HOGENOM" id="CLU_007948_6_0_1"/>
<feature type="compositionally biased region" description="Pro residues" evidence="24">
    <location>
        <begin position="400"/>
        <end position="415"/>
    </location>
</feature>
<feature type="region of interest" description="Disordered" evidence="24">
    <location>
        <begin position="172"/>
        <end position="203"/>
    </location>
</feature>
<feature type="compositionally biased region" description="Basic and acidic residues" evidence="24">
    <location>
        <begin position="752"/>
        <end position="761"/>
    </location>
</feature>
<evidence type="ECO:0000313" key="28">
    <source>
        <dbReference type="Proteomes" id="UP000001074"/>
    </source>
</evidence>
<dbReference type="EMBL" id="AAPE02026356">
    <property type="status" value="NOT_ANNOTATED_CDS"/>
    <property type="molecule type" value="Genomic_DNA"/>
</dbReference>
<evidence type="ECO:0000256" key="15">
    <source>
        <dbReference type="ARBA" id="ARBA00023136"/>
    </source>
</evidence>
<keyword evidence="6" id="KW-0597">Phosphoprotein</keyword>
<keyword evidence="14" id="KW-0406">Ion transport</keyword>
<dbReference type="Gene3D" id="1.20.1420.30">
    <property type="entry name" value="NCX, central ion-binding region"/>
    <property type="match status" value="2"/>
</dbReference>
<keyword evidence="8" id="KW-0716">Sensory transduction</keyword>
<feature type="region of interest" description="Disordered" evidence="24">
    <location>
        <begin position="277"/>
        <end position="302"/>
    </location>
</feature>
<keyword evidence="5" id="KW-1003">Cell membrane</keyword>
<dbReference type="FunCoup" id="G1PRJ2">
    <property type="interactions" value="311"/>
</dbReference>
<feature type="domain" description="Sodium/calcium exchanger membrane region" evidence="26">
    <location>
        <begin position="1033"/>
        <end position="1182"/>
    </location>
</feature>
<dbReference type="GO" id="GO:0006874">
    <property type="term" value="P:intracellular calcium ion homeostasis"/>
    <property type="evidence" value="ECO:0007669"/>
    <property type="project" value="Ensembl"/>
</dbReference>
<keyword evidence="10" id="KW-0677">Repeat</keyword>
<feature type="compositionally biased region" description="Acidic residues" evidence="24">
    <location>
        <begin position="914"/>
        <end position="926"/>
    </location>
</feature>
<comment type="function">
    <text evidence="23">Calcium, potassium:sodium antiporter that transports 1 Ca(2+) and 1 K(+) in exchange for 4 Na(+). Critical component of the visual transduction cascade, controlling the calcium concentration of outer segments during light and darkness. Light causes a rapid lowering of cytosolic free calcium in the outer segment of both retinal rod and cone photoreceptors and the light-induced lowering of calcium is caused by extrusion via this protein which plays a key role in the process of light adaptation.</text>
</comment>
<dbReference type="GO" id="GO:0005886">
    <property type="term" value="C:plasma membrane"/>
    <property type="evidence" value="ECO:0007669"/>
    <property type="project" value="UniProtKB-SubCell"/>
</dbReference>
<keyword evidence="9 25" id="KW-0812">Transmembrane</keyword>
<comment type="subcellular location">
    <subcellularLocation>
        <location evidence="1">Cell membrane</location>
        <topology evidence="1">Multi-pass membrane protein</topology>
    </subcellularLocation>
</comment>
<dbReference type="InterPro" id="IPR004481">
    <property type="entry name" value="K/Na/Ca-exchanger"/>
</dbReference>
<evidence type="ECO:0000256" key="8">
    <source>
        <dbReference type="ARBA" id="ARBA00022606"/>
    </source>
</evidence>
<gene>
    <name evidence="27" type="primary">SLC24A1</name>
</gene>
<feature type="region of interest" description="Disordered" evidence="24">
    <location>
        <begin position="70"/>
        <end position="97"/>
    </location>
</feature>
<dbReference type="Proteomes" id="UP000001074">
    <property type="component" value="Unassembled WGS sequence"/>
</dbReference>
<feature type="compositionally biased region" description="Polar residues" evidence="24">
    <location>
        <begin position="121"/>
        <end position="134"/>
    </location>
</feature>
<evidence type="ECO:0000256" key="18">
    <source>
        <dbReference type="ARBA" id="ARBA00033627"/>
    </source>
</evidence>
<dbReference type="FunFam" id="1.20.1420.30:FF:000004">
    <property type="entry name" value="Sodium/potassium/calcium exchanger 2 isoform 1"/>
    <property type="match status" value="1"/>
</dbReference>
<dbReference type="OMA" id="HNSTIRT"/>
<feature type="compositionally biased region" description="Polar residues" evidence="24">
    <location>
        <begin position="277"/>
        <end position="296"/>
    </location>
</feature>
<evidence type="ECO:0000256" key="13">
    <source>
        <dbReference type="ARBA" id="ARBA00022989"/>
    </source>
</evidence>
<dbReference type="NCBIfam" id="TIGR00927">
    <property type="entry name" value="2A1904"/>
    <property type="match status" value="1"/>
</dbReference>
<keyword evidence="28" id="KW-1185">Reference proteome</keyword>
<reference evidence="27 28" key="1">
    <citation type="journal article" date="2011" name="Nature">
        <title>A high-resolution map of human evolutionary constraint using 29 mammals.</title>
        <authorList>
            <person name="Lindblad-Toh K."/>
            <person name="Garber M."/>
            <person name="Zuk O."/>
            <person name="Lin M.F."/>
            <person name="Parker B.J."/>
            <person name="Washietl S."/>
            <person name="Kheradpour P."/>
            <person name="Ernst J."/>
            <person name="Jordan G."/>
            <person name="Mauceli E."/>
            <person name="Ward L.D."/>
            <person name="Lowe C.B."/>
            <person name="Holloway A.K."/>
            <person name="Clamp M."/>
            <person name="Gnerre S."/>
            <person name="Alfoldi J."/>
            <person name="Beal K."/>
            <person name="Chang J."/>
            <person name="Clawson H."/>
            <person name="Cuff J."/>
            <person name="Di Palma F."/>
            <person name="Fitzgerald S."/>
            <person name="Flicek P."/>
            <person name="Guttman M."/>
            <person name="Hubisz M.J."/>
            <person name="Jaffe D.B."/>
            <person name="Jungreis I."/>
            <person name="Kent W.J."/>
            <person name="Kostka D."/>
            <person name="Lara M."/>
            <person name="Martins A.L."/>
            <person name="Massingham T."/>
            <person name="Moltke I."/>
            <person name="Raney B.J."/>
            <person name="Rasmussen M.D."/>
            <person name="Robinson J."/>
            <person name="Stark A."/>
            <person name="Vilella A.J."/>
            <person name="Wen J."/>
            <person name="Xie X."/>
            <person name="Zody M.C."/>
            <person name="Baldwin J."/>
            <person name="Bloom T."/>
            <person name="Chin C.W."/>
            <person name="Heiman D."/>
            <person name="Nicol R."/>
            <person name="Nusbaum C."/>
            <person name="Young S."/>
            <person name="Wilkinson J."/>
            <person name="Worley K.C."/>
            <person name="Kovar C.L."/>
            <person name="Muzny D.M."/>
            <person name="Gibbs R.A."/>
            <person name="Cree A."/>
            <person name="Dihn H.H."/>
            <person name="Fowler G."/>
            <person name="Jhangiani S."/>
            <person name="Joshi V."/>
            <person name="Lee S."/>
            <person name="Lewis L.R."/>
            <person name="Nazareth L.V."/>
            <person name="Okwuonu G."/>
            <person name="Santibanez J."/>
            <person name="Warren W.C."/>
            <person name="Mardis E.R."/>
            <person name="Weinstock G.M."/>
            <person name="Wilson R.K."/>
            <person name="Delehaunty K."/>
            <person name="Dooling D."/>
            <person name="Fronik C."/>
            <person name="Fulton L."/>
            <person name="Fulton B."/>
            <person name="Graves T."/>
            <person name="Minx P."/>
            <person name="Sodergren E."/>
            <person name="Birney E."/>
            <person name="Margulies E.H."/>
            <person name="Herrero J."/>
            <person name="Green E.D."/>
            <person name="Haussler D."/>
            <person name="Siepel A."/>
            <person name="Goldman N."/>
            <person name="Pollard K.S."/>
            <person name="Pedersen J.S."/>
            <person name="Lander E.S."/>
            <person name="Kellis M."/>
        </authorList>
    </citation>
    <scope>NUCLEOTIDE SEQUENCE [LARGE SCALE GENOMIC DNA]</scope>
</reference>
<evidence type="ECO:0000259" key="26">
    <source>
        <dbReference type="Pfam" id="PF01699"/>
    </source>
</evidence>
<comment type="catalytic activity">
    <reaction evidence="18">
        <text>Ca(2+)(out) + K(+)(out) + 4 Na(+)(in) = Ca(2+)(in) + K(+)(in) + 4 Na(+)(out)</text>
        <dbReference type="Rhea" id="RHEA:69967"/>
        <dbReference type="ChEBI" id="CHEBI:29101"/>
        <dbReference type="ChEBI" id="CHEBI:29103"/>
        <dbReference type="ChEBI" id="CHEBI:29108"/>
    </reaction>
</comment>
<evidence type="ECO:0000256" key="3">
    <source>
        <dbReference type="ARBA" id="ARBA00022448"/>
    </source>
</evidence>
<feature type="transmembrane region" description="Helical" evidence="25">
    <location>
        <begin position="436"/>
        <end position="455"/>
    </location>
</feature>
<feature type="transmembrane region" description="Helical" evidence="25">
    <location>
        <begin position="1067"/>
        <end position="1089"/>
    </location>
</feature>
<keyword evidence="17" id="KW-0844">Vision</keyword>
<name>G1PRJ2_MYOLU</name>
<dbReference type="GO" id="GO:0060292">
    <property type="term" value="P:long-term synaptic depression"/>
    <property type="evidence" value="ECO:0007669"/>
    <property type="project" value="TreeGrafter"/>
</dbReference>
<feature type="region of interest" description="Disordered" evidence="24">
    <location>
        <begin position="382"/>
        <end position="417"/>
    </location>
</feature>
<dbReference type="InParanoid" id="G1PRJ2"/>
<evidence type="ECO:0000256" key="1">
    <source>
        <dbReference type="ARBA" id="ARBA00004651"/>
    </source>
</evidence>
<evidence type="ECO:0000256" key="12">
    <source>
        <dbReference type="ARBA" id="ARBA00022847"/>
    </source>
</evidence>
<feature type="transmembrane region" description="Helical" evidence="25">
    <location>
        <begin position="476"/>
        <end position="500"/>
    </location>
</feature>
<keyword evidence="15 25" id="KW-0472">Membrane</keyword>
<reference evidence="27" key="3">
    <citation type="submission" date="2025-09" db="UniProtKB">
        <authorList>
            <consortium name="Ensembl"/>
        </authorList>
    </citation>
    <scope>IDENTIFICATION</scope>
</reference>
<dbReference type="GO" id="GO:0015293">
    <property type="term" value="F:symporter activity"/>
    <property type="evidence" value="ECO:0007669"/>
    <property type="project" value="UniProtKB-KW"/>
</dbReference>
<keyword evidence="11" id="KW-0106">Calcium</keyword>
<evidence type="ECO:0000256" key="4">
    <source>
        <dbReference type="ARBA" id="ARBA00022449"/>
    </source>
</evidence>
<feature type="region of interest" description="Disordered" evidence="24">
    <location>
        <begin position="119"/>
        <end position="150"/>
    </location>
</feature>
<feature type="region of interest" description="Disordered" evidence="24">
    <location>
        <begin position="796"/>
        <end position="996"/>
    </location>
</feature>
<feature type="transmembrane region" description="Helical" evidence="25">
    <location>
        <begin position="1101"/>
        <end position="1123"/>
    </location>
</feature>
<protein>
    <recommendedName>
        <fullName evidence="19">Sodium/potassium/calcium exchanger 1</fullName>
    </recommendedName>
    <alternativeName>
        <fullName evidence="20">Na(+)/K(+)/Ca(2+)-exchange protein 1</fullName>
    </alternativeName>
    <alternativeName>
        <fullName evidence="21">Retinal rod Na-Ca+K exchanger</fullName>
    </alternativeName>
    <alternativeName>
        <fullName evidence="22">Solute carrier family 24 member 1</fullName>
    </alternativeName>
</protein>
<feature type="compositionally biased region" description="Acidic residues" evidence="24">
    <location>
        <begin position="964"/>
        <end position="992"/>
    </location>
</feature>
<dbReference type="InterPro" id="IPR004817">
    <property type="entry name" value="SLC24A1"/>
</dbReference>
<dbReference type="GO" id="GO:0005262">
    <property type="term" value="F:calcium channel activity"/>
    <property type="evidence" value="ECO:0007669"/>
    <property type="project" value="TreeGrafter"/>
</dbReference>
<evidence type="ECO:0000256" key="9">
    <source>
        <dbReference type="ARBA" id="ARBA00022692"/>
    </source>
</evidence>
<feature type="compositionally biased region" description="Polar residues" evidence="24">
    <location>
        <begin position="191"/>
        <end position="203"/>
    </location>
</feature>
<dbReference type="GeneTree" id="ENSGT01030000234532"/>
<feature type="compositionally biased region" description="Basic and acidic residues" evidence="24">
    <location>
        <begin position="896"/>
        <end position="913"/>
    </location>
</feature>
<evidence type="ECO:0000256" key="17">
    <source>
        <dbReference type="ARBA" id="ARBA00023305"/>
    </source>
</evidence>
<feature type="transmembrane region" description="Helical" evidence="25">
    <location>
        <begin position="540"/>
        <end position="558"/>
    </location>
</feature>
<feature type="region of interest" description="Disordered" evidence="24">
    <location>
        <begin position="662"/>
        <end position="766"/>
    </location>
</feature>
<evidence type="ECO:0000256" key="11">
    <source>
        <dbReference type="ARBA" id="ARBA00022837"/>
    </source>
</evidence>
<dbReference type="GO" id="GO:0007601">
    <property type="term" value="P:visual perception"/>
    <property type="evidence" value="ECO:0007669"/>
    <property type="project" value="UniProtKB-KW"/>
</dbReference>
<keyword evidence="12" id="KW-0769">Symport</keyword>
<dbReference type="Pfam" id="PF01699">
    <property type="entry name" value="Na_Ca_ex"/>
    <property type="match status" value="2"/>
</dbReference>
<feature type="domain" description="Sodium/calcium exchanger membrane region" evidence="26">
    <location>
        <begin position="441"/>
        <end position="582"/>
    </location>
</feature>